<dbReference type="Pfam" id="PF02913">
    <property type="entry name" value="FAD-oxidase_C"/>
    <property type="match status" value="1"/>
</dbReference>
<dbReference type="EMBL" id="JAHWQX010000003">
    <property type="protein sequence ID" value="MBW3098265.1"/>
    <property type="molecule type" value="Genomic_DNA"/>
</dbReference>
<sequence>MPDWVVSAAVERYAGSYSAEHGIGRRNQAYFDRYTPAALRRIAAGLTGTLTQGSFAAVRFQTEPGRDTPGQQLNK</sequence>
<feature type="domain" description="FAD-binding oxidoreductase/transferase type 4 C-terminal" evidence="1">
    <location>
        <begin position="7"/>
        <end position="36"/>
    </location>
</feature>
<dbReference type="RefSeq" id="WP_219202179.1">
    <property type="nucleotide sequence ID" value="NZ_JAHWQX010000003.1"/>
</dbReference>
<comment type="caution">
    <text evidence="2">The sequence shown here is derived from an EMBL/GenBank/DDBJ whole genome shotgun (WGS) entry which is preliminary data.</text>
</comment>
<evidence type="ECO:0000313" key="2">
    <source>
        <dbReference type="EMBL" id="MBW3098265.1"/>
    </source>
</evidence>
<organism evidence="2 3">
    <name type="scientific">Pseudohoeflea coraliihabitans</name>
    <dbReference type="NCBI Taxonomy" id="2860393"/>
    <lineage>
        <taxon>Bacteria</taxon>
        <taxon>Pseudomonadati</taxon>
        <taxon>Pseudomonadota</taxon>
        <taxon>Alphaproteobacteria</taxon>
        <taxon>Hyphomicrobiales</taxon>
        <taxon>Rhizobiaceae</taxon>
        <taxon>Pseudohoeflea</taxon>
    </lineage>
</organism>
<protein>
    <recommendedName>
        <fullName evidence="1">FAD-binding oxidoreductase/transferase type 4 C-terminal domain-containing protein</fullName>
    </recommendedName>
</protein>
<dbReference type="Proteomes" id="UP001430804">
    <property type="component" value="Unassembled WGS sequence"/>
</dbReference>
<evidence type="ECO:0000313" key="3">
    <source>
        <dbReference type="Proteomes" id="UP001430804"/>
    </source>
</evidence>
<dbReference type="InterPro" id="IPR004113">
    <property type="entry name" value="FAD-bd_oxidored_4_C"/>
</dbReference>
<proteinExistence type="predicted"/>
<evidence type="ECO:0000259" key="1">
    <source>
        <dbReference type="Pfam" id="PF02913"/>
    </source>
</evidence>
<reference evidence="2" key="1">
    <citation type="submission" date="2021-07" db="EMBL/GenBank/DDBJ databases">
        <title>Pseudohoeflea marina sp. nov. a polyhydroxyalcanoate-producing bacterium.</title>
        <authorList>
            <person name="Zheng W."/>
            <person name="Yu S."/>
            <person name="Huang Y."/>
        </authorList>
    </citation>
    <scope>NUCLEOTIDE SEQUENCE</scope>
    <source>
        <strain evidence="2">DP4N28-3</strain>
    </source>
</reference>
<keyword evidence="3" id="KW-1185">Reference proteome</keyword>
<gene>
    <name evidence="2" type="ORF">KY465_13350</name>
</gene>
<name>A0ABS6WT80_9HYPH</name>
<accession>A0ABS6WT80</accession>